<evidence type="ECO:0000313" key="4">
    <source>
        <dbReference type="EMBL" id="CAD8580341.1"/>
    </source>
</evidence>
<sequence length="1058" mass="121395">MDNAPMMLESEYAPERRPAASPSGMIPPRITMLRMYPGEDVVFIERDVFEECSRRRYLALSEMVKARFAGFQASSRTRYRKLWRRLLIHLRTSLAIARAVTKYELLKSADARGHTMDFGTIALMAMYEQYSRAIDTKLQSTMEQSLKRAMEVKKEKEKAIEHTMEKAVQDASERGDFNPMAVMRALRKHEADKPTAKKFEGAQEDVGVDHTRLLYLISTYTSSANRGAFPALSAEEGPDSELWVRKTQLLVLIYECIRAGALDYDYAPMAETIGSKRVWLNISQEGVDDLDDMREVGFLVGMKLSSKNYNNSTAFRLTSAGYQHLKTHLRRRDRAAIDEVIYADKIQTTPRNLYVVKWSDDDQLFYLQSGSGSERDSDITDIEEVSYVSSPFIPKCMRHWGRECHSNKNQTPALLKAKNTIRDDLDEHLTFDRLRLLVAEWIPMGANQVLSLNDRLGSVDRVSGGYFTSVMDEDPSNPLFQGKTEGLTRVNVLDFDETAYVNFEAEVQYEEEAGIVQIENFGIHVSEEGFMLYGLTLEGMMKQIDGNGFSIDNLARLLRDIGSDSSEVIENLLTSHQRVLLDLTHMGDSMNREKYNVFLMSRINRKGREDVPTANELLDRETMENEIRQIVGDVQSGFQLSRDDELVVMGSTGMILCSKDSAKFEHLIVQYMSMMSRNMFIQSLYRRMFVTVDTLQKIKILIDTYESDPNNILQVRTLLSEVSAEIILMREIHSYLLESLTAAEEKPKMKHSDEAVTRLEKILQMSDTKTRLERRIRDIRKNLEGANGELNALRNAADVIHENKEFKVSQSVSNNTQNLEEVFRANERASTSLEIMQVVLAGSLAFAILDRVHGLYLGVAGDIDWAIKAFDWYIQTPMVMFIINMAWWAILGFLFNRLIKYAGSKAAGILSIRYTMNCKFNRKAMVAFLAAVKPEMEDGESDTKTAIKKFHWDETDEIRWKGEPPRIELIVDVKYGFLLSAFIQIATRKSKCTQNEAKRQFFARLRELDLIRGPVPGIETDHDAEYVYRPPKITKSMQWKRWWKKKKTTFVEFCTFKA</sequence>
<evidence type="ECO:0000256" key="3">
    <source>
        <dbReference type="SAM" id="Phobius"/>
    </source>
</evidence>
<keyword evidence="3" id="KW-1133">Transmembrane helix</keyword>
<evidence type="ECO:0000256" key="1">
    <source>
        <dbReference type="SAM" id="Coils"/>
    </source>
</evidence>
<keyword evidence="1" id="KW-0175">Coiled coil</keyword>
<feature type="region of interest" description="Disordered" evidence="2">
    <location>
        <begin position="1"/>
        <end position="23"/>
    </location>
</feature>
<evidence type="ECO:0000256" key="2">
    <source>
        <dbReference type="SAM" id="MobiDB-lite"/>
    </source>
</evidence>
<reference evidence="4" key="1">
    <citation type="submission" date="2021-01" db="EMBL/GenBank/DDBJ databases">
        <authorList>
            <person name="Corre E."/>
            <person name="Pelletier E."/>
            <person name="Niang G."/>
            <person name="Scheremetjew M."/>
            <person name="Finn R."/>
            <person name="Kale V."/>
            <person name="Holt S."/>
            <person name="Cochrane G."/>
            <person name="Meng A."/>
            <person name="Brown T."/>
            <person name="Cohen L."/>
        </authorList>
    </citation>
    <scope>NUCLEOTIDE SEQUENCE</scope>
    <source>
        <strain evidence="4">Clade-D-RCC2572</strain>
    </source>
</reference>
<protein>
    <submittedName>
        <fullName evidence="4">Uncharacterized protein</fullName>
    </submittedName>
</protein>
<keyword evidence="3" id="KW-0812">Transmembrane</keyword>
<gene>
    <name evidence="4" type="ORF">OMED0929_LOCUS2752</name>
</gene>
<name>A0A7S0KHR1_9CHLO</name>
<feature type="transmembrane region" description="Helical" evidence="3">
    <location>
        <begin position="872"/>
        <end position="895"/>
    </location>
</feature>
<keyword evidence="3" id="KW-0472">Membrane</keyword>
<feature type="coiled-coil region" evidence="1">
    <location>
        <begin position="762"/>
        <end position="796"/>
    </location>
</feature>
<dbReference type="AlphaFoldDB" id="A0A7S0KHR1"/>
<dbReference type="EMBL" id="HBEW01003340">
    <property type="protein sequence ID" value="CAD8580341.1"/>
    <property type="molecule type" value="Transcribed_RNA"/>
</dbReference>
<accession>A0A7S0KHR1</accession>
<proteinExistence type="predicted"/>
<organism evidence="4">
    <name type="scientific">Ostreococcus mediterraneus</name>
    <dbReference type="NCBI Taxonomy" id="1486918"/>
    <lineage>
        <taxon>Eukaryota</taxon>
        <taxon>Viridiplantae</taxon>
        <taxon>Chlorophyta</taxon>
        <taxon>Mamiellophyceae</taxon>
        <taxon>Mamiellales</taxon>
        <taxon>Bathycoccaceae</taxon>
        <taxon>Ostreococcus</taxon>
    </lineage>
</organism>